<dbReference type="AlphaFoldDB" id="A0A7D9E8T6"/>
<proteinExistence type="predicted"/>
<evidence type="ECO:0000313" key="3">
    <source>
        <dbReference type="Proteomes" id="UP001152795"/>
    </source>
</evidence>
<comment type="caution">
    <text evidence="2">The sequence shown here is derived from an EMBL/GenBank/DDBJ whole genome shotgun (WGS) entry which is preliminary data.</text>
</comment>
<organism evidence="2 3">
    <name type="scientific">Paramuricea clavata</name>
    <name type="common">Red gorgonian</name>
    <name type="synonym">Violescent sea-whip</name>
    <dbReference type="NCBI Taxonomy" id="317549"/>
    <lineage>
        <taxon>Eukaryota</taxon>
        <taxon>Metazoa</taxon>
        <taxon>Cnidaria</taxon>
        <taxon>Anthozoa</taxon>
        <taxon>Octocorallia</taxon>
        <taxon>Malacalcyonacea</taxon>
        <taxon>Plexauridae</taxon>
        <taxon>Paramuricea</taxon>
    </lineage>
</organism>
<protein>
    <submittedName>
        <fullName evidence="2">Uncharacterized protein</fullName>
    </submittedName>
</protein>
<reference evidence="2" key="1">
    <citation type="submission" date="2020-04" db="EMBL/GenBank/DDBJ databases">
        <authorList>
            <person name="Alioto T."/>
            <person name="Alioto T."/>
            <person name="Gomez Garrido J."/>
        </authorList>
    </citation>
    <scope>NUCLEOTIDE SEQUENCE</scope>
    <source>
        <strain evidence="2">A484AB</strain>
    </source>
</reference>
<dbReference type="Proteomes" id="UP001152795">
    <property type="component" value="Unassembled WGS sequence"/>
</dbReference>
<name>A0A7D9E8T6_PARCT</name>
<sequence>MGSTQQQQDLQLFLNYQGIQDNDPNRFFHIQQFTDFQFFRLNNPNYTSFDKAYIKWLQVPKMNLMQPNFPDINHFASYPPTNYYPNDLLNIINPTANEEYLLNDSSTTTTKILETGNTATIDKQPIQPTPPLPTPNPLASPTSSQSPPSPEKPAPIGVRFGKDIANLKESLQGQKRIAGKRPPGRPNKHIHLTRIADDNSDEERITSQDIVLLCLDGTEKNENRY</sequence>
<keyword evidence="3" id="KW-1185">Reference proteome</keyword>
<accession>A0A7D9E8T6</accession>
<gene>
    <name evidence="2" type="ORF">PACLA_8A000558</name>
</gene>
<evidence type="ECO:0000313" key="2">
    <source>
        <dbReference type="EMBL" id="CAB4004669.1"/>
    </source>
</evidence>
<feature type="region of interest" description="Disordered" evidence="1">
    <location>
        <begin position="118"/>
        <end position="157"/>
    </location>
</feature>
<dbReference type="EMBL" id="CACRXK020004965">
    <property type="protein sequence ID" value="CAB4004669.1"/>
    <property type="molecule type" value="Genomic_DNA"/>
</dbReference>
<feature type="compositionally biased region" description="Pro residues" evidence="1">
    <location>
        <begin position="127"/>
        <end position="138"/>
    </location>
</feature>
<evidence type="ECO:0000256" key="1">
    <source>
        <dbReference type="SAM" id="MobiDB-lite"/>
    </source>
</evidence>